<accession>A0ABD1NGC8</accession>
<dbReference type="CDD" id="cd05658">
    <property type="entry name" value="M18_DAP"/>
    <property type="match status" value="1"/>
</dbReference>
<keyword evidence="1" id="KW-0378">Hydrolase</keyword>
<sequence>MAKQESHAVTSDLIDFLNASPTAFHAVDEAKKRLGSAGFHQLSEKELWELQPGGKYFFTRNHSTIVAFAVGKRYVAGNGFYIIGAHTDSPCLKLKPVTKVVKAGILEVGVQTYGGGLWHTWFDRDLSVAGRVILREGNSYSHRLVRIEEPIMRVPTLAIHLDKSVSTEGFKFNNETHLLPILATALKLLASKLGCEPDDICDFELQACDTQPSTIGGAAKEFIFSGRLDNLCILRSDAGIVVSLGTGANPHGSPGCGAWWKCYDPSKYHIVVILCFVWALIDATSSDSSLEEETGVRLVALFDHEEVGSDSAQGAGSPVMLNAVTRITNSFSSNYNAGAVLLEKAVQKSFLVSADMAHALHPNYMEKHEANHQPKLHGGLVIKTNANQRYATNVITSFIFREIASKHNLPVQDFVVRNDMSCGSTIGPILASGVGIRTVDVGAPQLSMHSIREVCAVDDVKYSYEHFKAFFQEFTHLDRSFYQEFTPLMVVHIDGIYLLVAH</sequence>
<dbReference type="GO" id="GO:0004177">
    <property type="term" value="F:aminopeptidase activity"/>
    <property type="evidence" value="ECO:0007669"/>
    <property type="project" value="UniProtKB-KW"/>
</dbReference>
<dbReference type="PANTHER" id="PTHR28570">
    <property type="entry name" value="ASPARTYL AMINOPEPTIDASE"/>
    <property type="match status" value="1"/>
</dbReference>
<keyword evidence="1" id="KW-0482">Metalloprotease</keyword>
<dbReference type="GO" id="GO:0046872">
    <property type="term" value="F:metal ion binding"/>
    <property type="evidence" value="ECO:0007669"/>
    <property type="project" value="UniProtKB-KW"/>
</dbReference>
<protein>
    <recommendedName>
        <fullName evidence="4">Aspartyl aminopeptidase</fullName>
    </recommendedName>
</protein>
<reference evidence="2 3" key="1">
    <citation type="submission" date="2024-08" db="EMBL/GenBank/DDBJ databases">
        <title>Insights into the chromosomal genome structure of Flemingia macrophylla.</title>
        <authorList>
            <person name="Ding Y."/>
            <person name="Zhao Y."/>
            <person name="Bi W."/>
            <person name="Wu M."/>
            <person name="Zhao G."/>
            <person name="Gong Y."/>
            <person name="Li W."/>
            <person name="Zhang P."/>
        </authorList>
    </citation>
    <scope>NUCLEOTIDE SEQUENCE [LARGE SCALE GENOMIC DNA]</scope>
    <source>
        <strain evidence="2">DYQJB</strain>
        <tissue evidence="2">Leaf</tissue>
    </source>
</reference>
<keyword evidence="1" id="KW-0645">Protease</keyword>
<dbReference type="GO" id="GO:0008237">
    <property type="term" value="F:metallopeptidase activity"/>
    <property type="evidence" value="ECO:0007669"/>
    <property type="project" value="UniProtKB-KW"/>
</dbReference>
<dbReference type="Proteomes" id="UP001603857">
    <property type="component" value="Unassembled WGS sequence"/>
</dbReference>
<dbReference type="PRINTS" id="PR00932">
    <property type="entry name" value="AMINO1PTASE"/>
</dbReference>
<keyword evidence="3" id="KW-1185">Reference proteome</keyword>
<keyword evidence="1" id="KW-0862">Zinc</keyword>
<evidence type="ECO:0008006" key="4">
    <source>
        <dbReference type="Google" id="ProtNLM"/>
    </source>
</evidence>
<evidence type="ECO:0000313" key="3">
    <source>
        <dbReference type="Proteomes" id="UP001603857"/>
    </source>
</evidence>
<dbReference type="Gene3D" id="3.40.630.10">
    <property type="entry name" value="Zn peptidases"/>
    <property type="match status" value="3"/>
</dbReference>
<dbReference type="SUPFAM" id="SSF53187">
    <property type="entry name" value="Zn-dependent exopeptidases"/>
    <property type="match status" value="2"/>
</dbReference>
<keyword evidence="1" id="KW-0031">Aminopeptidase</keyword>
<proteinExistence type="inferred from homology"/>
<comment type="caution">
    <text evidence="2">The sequence shown here is derived from an EMBL/GenBank/DDBJ whole genome shotgun (WGS) entry which is preliminary data.</text>
</comment>
<dbReference type="EMBL" id="JBGMDY010000001">
    <property type="protein sequence ID" value="KAL2347011.1"/>
    <property type="molecule type" value="Genomic_DNA"/>
</dbReference>
<dbReference type="SUPFAM" id="SSF101821">
    <property type="entry name" value="Aminopeptidase/glucanase lid domain"/>
    <property type="match status" value="1"/>
</dbReference>
<keyword evidence="1" id="KW-0479">Metal-binding</keyword>
<evidence type="ECO:0000313" key="2">
    <source>
        <dbReference type="EMBL" id="KAL2347011.1"/>
    </source>
</evidence>
<dbReference type="GO" id="GO:0006508">
    <property type="term" value="P:proteolysis"/>
    <property type="evidence" value="ECO:0007669"/>
    <property type="project" value="UniProtKB-KW"/>
</dbReference>
<organism evidence="2 3">
    <name type="scientific">Flemingia macrophylla</name>
    <dbReference type="NCBI Taxonomy" id="520843"/>
    <lineage>
        <taxon>Eukaryota</taxon>
        <taxon>Viridiplantae</taxon>
        <taxon>Streptophyta</taxon>
        <taxon>Embryophyta</taxon>
        <taxon>Tracheophyta</taxon>
        <taxon>Spermatophyta</taxon>
        <taxon>Magnoliopsida</taxon>
        <taxon>eudicotyledons</taxon>
        <taxon>Gunneridae</taxon>
        <taxon>Pentapetalae</taxon>
        <taxon>rosids</taxon>
        <taxon>fabids</taxon>
        <taxon>Fabales</taxon>
        <taxon>Fabaceae</taxon>
        <taxon>Papilionoideae</taxon>
        <taxon>50 kb inversion clade</taxon>
        <taxon>NPAAA clade</taxon>
        <taxon>indigoferoid/millettioid clade</taxon>
        <taxon>Phaseoleae</taxon>
        <taxon>Flemingia</taxon>
    </lineage>
</organism>
<dbReference type="InterPro" id="IPR001948">
    <property type="entry name" value="Peptidase_M18"/>
</dbReference>
<dbReference type="PANTHER" id="PTHR28570:SF16">
    <property type="entry name" value="ASPARTYL AMINOPEPTIDASE-RELATED"/>
    <property type="match status" value="1"/>
</dbReference>
<comment type="similarity">
    <text evidence="1">Belongs to the peptidase M18 family.</text>
</comment>
<name>A0ABD1NGC8_9FABA</name>
<gene>
    <name evidence="2" type="ORF">Fmac_001011</name>
</gene>
<dbReference type="Pfam" id="PF02127">
    <property type="entry name" value="Peptidase_M18"/>
    <property type="match status" value="2"/>
</dbReference>
<dbReference type="AlphaFoldDB" id="A0ABD1NGC8"/>
<evidence type="ECO:0000256" key="1">
    <source>
        <dbReference type="RuleBase" id="RU004386"/>
    </source>
</evidence>